<protein>
    <recommendedName>
        <fullName evidence="3">MULE transposase domain-containing protein</fullName>
    </recommendedName>
</protein>
<organism evidence="1 2">
    <name type="scientific">Brachionus calyciflorus</name>
    <dbReference type="NCBI Taxonomy" id="104777"/>
    <lineage>
        <taxon>Eukaryota</taxon>
        <taxon>Metazoa</taxon>
        <taxon>Spiralia</taxon>
        <taxon>Gnathifera</taxon>
        <taxon>Rotifera</taxon>
        <taxon>Eurotatoria</taxon>
        <taxon>Monogononta</taxon>
        <taxon>Pseudotrocha</taxon>
        <taxon>Ploima</taxon>
        <taxon>Brachionidae</taxon>
        <taxon>Brachionus</taxon>
    </lineage>
</organism>
<dbReference type="OrthoDB" id="10067596at2759"/>
<dbReference type="AlphaFoldDB" id="A0A814CIP8"/>
<keyword evidence="2" id="KW-1185">Reference proteome</keyword>
<evidence type="ECO:0000313" key="2">
    <source>
        <dbReference type="Proteomes" id="UP000663879"/>
    </source>
</evidence>
<sequence length="421" mass="49206">MAENTLENLIENFNQIEICPKIGKVTKSQKDKPQLALNGYFYRNYDKNGFKWRCINNKSYCHAKCETNVYSTIAPRQIISSVAGLETSKEAIATMPTYDADRQAVIRYKKKNLPNYPPEPKTPKEINFPEFLTKCLEELDGKDGKMFLIHDSGVENDDRFFVFSTAENMKLLQENNCFADGTFSIAPKLFCQIYTVHALIRGRCVPLVYCILPRKNESLYIRVLEVIENNLKISPKSITSDFEKAFLNTIWRKIQTIGLSGVYNESPLYSKILKLPQILAYIPPSDVLKMFVKIYSGIDKTIDHFDKIDEFFKYLEETWIGREEIKIRINDCLPRTNNFVEAWHNAFSNMLQKHPSIYQLVDKFRAEQKKSEEQLIRLMTGENYKRKPQYIILDERLREIAKMYSIDNFDVFYENLSLILN</sequence>
<dbReference type="PANTHER" id="PTHR47160:SF10">
    <property type="entry name" value="MULE TRANSPOSASE DOMAIN-CONTAINING PROTEIN"/>
    <property type="match status" value="1"/>
</dbReference>
<name>A0A814CIP8_9BILA</name>
<reference evidence="1" key="1">
    <citation type="submission" date="2021-02" db="EMBL/GenBank/DDBJ databases">
        <authorList>
            <person name="Nowell W R."/>
        </authorList>
    </citation>
    <scope>NUCLEOTIDE SEQUENCE</scope>
    <source>
        <strain evidence="1">Ploen Becks lab</strain>
    </source>
</reference>
<dbReference type="PANTHER" id="PTHR47160">
    <property type="entry name" value="PUTATIVE-RELATED"/>
    <property type="match status" value="1"/>
</dbReference>
<dbReference type="Gene3D" id="2.20.25.240">
    <property type="match status" value="1"/>
</dbReference>
<gene>
    <name evidence="1" type="ORF">OXX778_LOCUS13476</name>
</gene>
<proteinExistence type="predicted"/>
<evidence type="ECO:0008006" key="3">
    <source>
        <dbReference type="Google" id="ProtNLM"/>
    </source>
</evidence>
<dbReference type="Proteomes" id="UP000663879">
    <property type="component" value="Unassembled WGS sequence"/>
</dbReference>
<comment type="caution">
    <text evidence="1">The sequence shown here is derived from an EMBL/GenBank/DDBJ whole genome shotgun (WGS) entry which is preliminary data.</text>
</comment>
<accession>A0A814CIP8</accession>
<dbReference type="EMBL" id="CAJNOC010002596">
    <property type="protein sequence ID" value="CAF0941951.1"/>
    <property type="molecule type" value="Genomic_DNA"/>
</dbReference>
<evidence type="ECO:0000313" key="1">
    <source>
        <dbReference type="EMBL" id="CAF0941951.1"/>
    </source>
</evidence>